<dbReference type="KEGG" id="wci:WS105_1050"/>
<evidence type="ECO:0000313" key="2">
    <source>
        <dbReference type="Proteomes" id="UP000029079"/>
    </source>
</evidence>
<dbReference type="KEGG" id="wce:WS08_0988"/>
<reference evidence="1 2" key="1">
    <citation type="journal article" date="2014" name="Genome Announc.">
        <title>Complete Genome Sequences of Fish Pathogenic Weissella ceti Strains WS74 and WS105.</title>
        <authorList>
            <person name="Figueiredo H.C."/>
            <person name="Leal C.A."/>
            <person name="Dorella F.A."/>
            <person name="Carvalho A.F."/>
            <person name="Soares S.C."/>
            <person name="Pereira F.L."/>
            <person name="Azevedo V.A."/>
        </authorList>
    </citation>
    <scope>NUCLEOTIDE SEQUENCE [LARGE SCALE GENOMIC DNA]</scope>
    <source>
        <strain evidence="1 2">WS74</strain>
    </source>
</reference>
<dbReference type="STRING" id="759620.WS105_1050"/>
<dbReference type="OrthoDB" id="2248799at2"/>
<sequence length="341" mass="38858">MTDRLQDRLIQYEDSIDADLALINHFNTAARDLTVKHQPEELQTLAEFLTQTKLETVWVTVPRQYSHADWYLVALSRFMSLAGIEGYDMILPEAHEEMHLTFPGFGATAAFAFVPNEGERGGTAFTEVRTGLRLFYWSLERREIKFNAHALADLLIDKLGDAKDRTIFTKMLLDWARYMEETLGYAVDYNVLETANEYVYGVMQTENTAAVLDNLFVQSAATPYVLQRVGNEAVMVLADNVELRLFQTGEEKLWSIQVLDGEDAVSIMDLFLENDFLAAWYMGQRQEFELAYDEELFAEQTGLGHDISRLFSVAQNPSVAEVMPEVEADKVVVEILHPKKD</sequence>
<accession>A0A075U751</accession>
<reference evidence="2" key="2">
    <citation type="submission" date="2014-08" db="EMBL/GenBank/DDBJ databases">
        <title>Complete genome of Weissella ceti strain WS74 isolated from diseased rainbow trout in Brazil.</title>
        <authorList>
            <person name="Figueiredo H.C.P."/>
            <person name="Leal C.A.G."/>
            <person name="Pereira F.L."/>
            <person name="Soares S.C."/>
            <person name="Dorella F.A."/>
            <person name="Carvalho A.F."/>
            <person name="Azevedo V.A.C."/>
        </authorList>
    </citation>
    <scope>NUCLEOTIDE SEQUENCE [LARGE SCALE GENOMIC DNA]</scope>
    <source>
        <strain evidence="2">WS74</strain>
    </source>
</reference>
<keyword evidence="2" id="KW-1185">Reference proteome</keyword>
<name>A0A075U751_9LACO</name>
<dbReference type="PATRIC" id="fig|759620.7.peg.1014"/>
<protein>
    <submittedName>
        <fullName evidence="1">Uncharacterized protein</fullName>
    </submittedName>
</protein>
<dbReference type="EMBL" id="CP009223">
    <property type="protein sequence ID" value="AIM63305.1"/>
    <property type="molecule type" value="Genomic_DNA"/>
</dbReference>
<gene>
    <name evidence="1" type="ORF">WS74_1054</name>
</gene>
<proteinExistence type="predicted"/>
<dbReference type="Proteomes" id="UP000029079">
    <property type="component" value="Chromosome"/>
</dbReference>
<dbReference type="RefSeq" id="WP_009496169.1">
    <property type="nucleotide sequence ID" value="NZ_CP009223.1"/>
</dbReference>
<dbReference type="KEGG" id="wct:WS74_1054"/>
<evidence type="ECO:0000313" key="1">
    <source>
        <dbReference type="EMBL" id="AIM63305.1"/>
    </source>
</evidence>
<organism evidence="1 2">
    <name type="scientific">Weissella ceti</name>
    <dbReference type="NCBI Taxonomy" id="759620"/>
    <lineage>
        <taxon>Bacteria</taxon>
        <taxon>Bacillati</taxon>
        <taxon>Bacillota</taxon>
        <taxon>Bacilli</taxon>
        <taxon>Lactobacillales</taxon>
        <taxon>Lactobacillaceae</taxon>
        <taxon>Weissella</taxon>
    </lineage>
</organism>
<dbReference type="AlphaFoldDB" id="A0A075U751"/>